<keyword evidence="4" id="KW-1185">Reference proteome</keyword>
<organism evidence="3 4">
    <name type="scientific">Puccinia striiformis f. sp. tritici PST-78</name>
    <dbReference type="NCBI Taxonomy" id="1165861"/>
    <lineage>
        <taxon>Eukaryota</taxon>
        <taxon>Fungi</taxon>
        <taxon>Dikarya</taxon>
        <taxon>Basidiomycota</taxon>
        <taxon>Pucciniomycotina</taxon>
        <taxon>Pucciniomycetes</taxon>
        <taxon>Pucciniales</taxon>
        <taxon>Pucciniaceae</taxon>
        <taxon>Puccinia</taxon>
    </lineage>
</organism>
<evidence type="ECO:0000313" key="3">
    <source>
        <dbReference type="EMBL" id="KNE89281.1"/>
    </source>
</evidence>
<feature type="region of interest" description="Disordered" evidence="1">
    <location>
        <begin position="172"/>
        <end position="194"/>
    </location>
</feature>
<feature type="signal peptide" evidence="2">
    <location>
        <begin position="1"/>
        <end position="21"/>
    </location>
</feature>
<evidence type="ECO:0000256" key="1">
    <source>
        <dbReference type="SAM" id="MobiDB-lite"/>
    </source>
</evidence>
<keyword evidence="2" id="KW-0732">Signal</keyword>
<dbReference type="EMBL" id="AJIL01000412">
    <property type="protein sequence ID" value="KNE89281.1"/>
    <property type="molecule type" value="Genomic_DNA"/>
</dbReference>
<sequence length="244" mass="27378">MFTNALNSIVFFGLISTHVLGRAVPQGGSSYEEHYNLQAILTEYSDEIAIQDQAIEGLQYQLELQDKASVELISSLSTELIESYYRQMEPRNRMVEIVPRDTVLDSNSFEYLVAVGSRYANNVMHLARQIKRDPLDQESSASALRDLKKEHEKIQMFDQLLLGLADVTKSQEEDTEEGIAPFGSNSQSVLNDDEPHSTEVITLAEDKDMEDSDSGSVSVTVEEETLTRTTEIVVTSYKETVVGW</sequence>
<evidence type="ECO:0000256" key="2">
    <source>
        <dbReference type="SAM" id="SignalP"/>
    </source>
</evidence>
<gene>
    <name evidence="3" type="ORF">PSTG_17262</name>
</gene>
<dbReference type="OrthoDB" id="2500527at2759"/>
<name>A0A0L0UQT6_9BASI</name>
<dbReference type="Proteomes" id="UP000054564">
    <property type="component" value="Unassembled WGS sequence"/>
</dbReference>
<evidence type="ECO:0000313" key="4">
    <source>
        <dbReference type="Proteomes" id="UP000054564"/>
    </source>
</evidence>
<feature type="chain" id="PRO_5005549201" evidence="2">
    <location>
        <begin position="22"/>
        <end position="244"/>
    </location>
</feature>
<comment type="caution">
    <text evidence="3">The sequence shown here is derived from an EMBL/GenBank/DDBJ whole genome shotgun (WGS) entry which is preliminary data.</text>
</comment>
<proteinExistence type="predicted"/>
<dbReference type="AlphaFoldDB" id="A0A0L0UQT6"/>
<accession>A0A0L0UQT6</accession>
<protein>
    <submittedName>
        <fullName evidence="3">Uncharacterized protein</fullName>
    </submittedName>
</protein>
<reference evidence="4" key="1">
    <citation type="submission" date="2014-03" db="EMBL/GenBank/DDBJ databases">
        <title>The Genome Sequence of Puccinia striiformis f. sp. tritici PST-78.</title>
        <authorList>
            <consortium name="The Broad Institute Genome Sequencing Platform"/>
            <person name="Cuomo C."/>
            <person name="Hulbert S."/>
            <person name="Chen X."/>
            <person name="Walker B."/>
            <person name="Young S.K."/>
            <person name="Zeng Q."/>
            <person name="Gargeya S."/>
            <person name="Fitzgerald M."/>
            <person name="Haas B."/>
            <person name="Abouelleil A."/>
            <person name="Alvarado L."/>
            <person name="Arachchi H.M."/>
            <person name="Berlin A.M."/>
            <person name="Chapman S.B."/>
            <person name="Goldberg J."/>
            <person name="Griggs A."/>
            <person name="Gujja S."/>
            <person name="Hansen M."/>
            <person name="Howarth C."/>
            <person name="Imamovic A."/>
            <person name="Larimer J."/>
            <person name="McCowan C."/>
            <person name="Montmayeur A."/>
            <person name="Murphy C."/>
            <person name="Neiman D."/>
            <person name="Pearson M."/>
            <person name="Priest M."/>
            <person name="Roberts A."/>
            <person name="Saif S."/>
            <person name="Shea T."/>
            <person name="Sisk P."/>
            <person name="Sykes S."/>
            <person name="Wortman J."/>
            <person name="Nusbaum C."/>
            <person name="Birren B."/>
        </authorList>
    </citation>
    <scope>NUCLEOTIDE SEQUENCE [LARGE SCALE GENOMIC DNA]</scope>
    <source>
        <strain evidence="4">race PST-78</strain>
    </source>
</reference>